<dbReference type="OrthoDB" id="6141187at2759"/>
<organism evidence="1 2">
    <name type="scientific">Mytilus coruscus</name>
    <name type="common">Sea mussel</name>
    <dbReference type="NCBI Taxonomy" id="42192"/>
    <lineage>
        <taxon>Eukaryota</taxon>
        <taxon>Metazoa</taxon>
        <taxon>Spiralia</taxon>
        <taxon>Lophotrochozoa</taxon>
        <taxon>Mollusca</taxon>
        <taxon>Bivalvia</taxon>
        <taxon>Autobranchia</taxon>
        <taxon>Pteriomorphia</taxon>
        <taxon>Mytilida</taxon>
        <taxon>Mytiloidea</taxon>
        <taxon>Mytilidae</taxon>
        <taxon>Mytilinae</taxon>
        <taxon>Mytilus</taxon>
    </lineage>
</organism>
<dbReference type="EMBL" id="CACVKT020002749">
    <property type="protein sequence ID" value="CAC5379833.1"/>
    <property type="molecule type" value="Genomic_DNA"/>
</dbReference>
<evidence type="ECO:0000313" key="2">
    <source>
        <dbReference type="Proteomes" id="UP000507470"/>
    </source>
</evidence>
<evidence type="ECO:0000313" key="1">
    <source>
        <dbReference type="EMBL" id="CAC5379833.1"/>
    </source>
</evidence>
<keyword evidence="2" id="KW-1185">Reference proteome</keyword>
<protein>
    <submittedName>
        <fullName evidence="1">Uncharacterized protein</fullName>
    </submittedName>
</protein>
<dbReference type="AlphaFoldDB" id="A0A6J8B8G8"/>
<name>A0A6J8B8G8_MYTCO</name>
<gene>
    <name evidence="1" type="ORF">MCOR_15842</name>
</gene>
<accession>A0A6J8B8G8</accession>
<reference evidence="1 2" key="1">
    <citation type="submission" date="2020-06" db="EMBL/GenBank/DDBJ databases">
        <authorList>
            <person name="Li R."/>
            <person name="Bekaert M."/>
        </authorList>
    </citation>
    <scope>NUCLEOTIDE SEQUENCE [LARGE SCALE GENOMIC DNA]</scope>
    <source>
        <strain evidence="2">wild</strain>
    </source>
</reference>
<dbReference type="InterPro" id="IPR043519">
    <property type="entry name" value="NT_sf"/>
</dbReference>
<sequence length="225" mass="25903">MAESATQNASIALYHYLCHNIVGSEEHVKTIRMMYNVRDNLQSNKNWTLITSGSFGEGLQMRGSDLDLMAVLKQIEVCEDTQIYFDADKIHFTMDLEDTQPGFTKLRLVHSNNQSILKDCNYINSNFYFSNLLFKQRFAPNTISTVHGPCVTDKDGLFDYASCLHCKLWIKPAIQWVTRSHNTSWPKWDVKQSDIEAARQAFMHSIELFPVQKINIAFQQLSLIN</sequence>
<dbReference type="Gene3D" id="3.30.460.10">
    <property type="entry name" value="Beta Polymerase, domain 2"/>
    <property type="match status" value="1"/>
</dbReference>
<dbReference type="Proteomes" id="UP000507470">
    <property type="component" value="Unassembled WGS sequence"/>
</dbReference>
<proteinExistence type="predicted"/>